<dbReference type="GO" id="GO:0007007">
    <property type="term" value="P:inner mitochondrial membrane organization"/>
    <property type="evidence" value="ECO:0007669"/>
    <property type="project" value="TreeGrafter"/>
</dbReference>
<organism evidence="7 8">
    <name type="scientific">Aspergillus avenaceus</name>
    <dbReference type="NCBI Taxonomy" id="36643"/>
    <lineage>
        <taxon>Eukaryota</taxon>
        <taxon>Fungi</taxon>
        <taxon>Dikarya</taxon>
        <taxon>Ascomycota</taxon>
        <taxon>Pezizomycotina</taxon>
        <taxon>Eurotiomycetes</taxon>
        <taxon>Eurotiomycetidae</taxon>
        <taxon>Eurotiales</taxon>
        <taxon>Aspergillaceae</taxon>
        <taxon>Aspergillus</taxon>
        <taxon>Aspergillus subgen. Circumdati</taxon>
    </lineage>
</organism>
<accession>A0A5N6U537</accession>
<dbReference type="OrthoDB" id="193467at2759"/>
<dbReference type="InterPro" id="IPR000872">
    <property type="entry name" value="Tafazzin"/>
</dbReference>
<reference evidence="7 8" key="1">
    <citation type="submission" date="2019-04" db="EMBL/GenBank/DDBJ databases">
        <title>Friends and foes A comparative genomics study of 23 Aspergillus species from section Flavi.</title>
        <authorList>
            <consortium name="DOE Joint Genome Institute"/>
            <person name="Kjaerbolling I."/>
            <person name="Vesth T."/>
            <person name="Frisvad J.C."/>
            <person name="Nybo J.L."/>
            <person name="Theobald S."/>
            <person name="Kildgaard S."/>
            <person name="Isbrandt T."/>
            <person name="Kuo A."/>
            <person name="Sato A."/>
            <person name="Lyhne E.K."/>
            <person name="Kogle M.E."/>
            <person name="Wiebenga A."/>
            <person name="Kun R.S."/>
            <person name="Lubbers R.J."/>
            <person name="Makela M.R."/>
            <person name="Barry K."/>
            <person name="Chovatia M."/>
            <person name="Clum A."/>
            <person name="Daum C."/>
            <person name="Haridas S."/>
            <person name="He G."/>
            <person name="LaButti K."/>
            <person name="Lipzen A."/>
            <person name="Mondo S."/>
            <person name="Riley R."/>
            <person name="Salamov A."/>
            <person name="Simmons B.A."/>
            <person name="Magnuson J.K."/>
            <person name="Henrissat B."/>
            <person name="Mortensen U.H."/>
            <person name="Larsen T.O."/>
            <person name="Devries R.P."/>
            <person name="Grigoriev I.V."/>
            <person name="Machida M."/>
            <person name="Baker S.E."/>
            <person name="Andersen M.R."/>
        </authorList>
    </citation>
    <scope>NUCLEOTIDE SEQUENCE [LARGE SCALE GENOMIC DNA]</scope>
    <source>
        <strain evidence="7 8">IBT 18842</strain>
    </source>
</reference>
<evidence type="ECO:0000256" key="5">
    <source>
        <dbReference type="ARBA" id="ARBA00023315"/>
    </source>
</evidence>
<gene>
    <name evidence="7" type="ORF">BDV25DRAFT_126971</name>
</gene>
<keyword evidence="4" id="KW-0472">Membrane</keyword>
<feature type="compositionally biased region" description="Basic and acidic residues" evidence="6">
    <location>
        <begin position="349"/>
        <end position="360"/>
    </location>
</feature>
<dbReference type="GO" id="GO:0035965">
    <property type="term" value="P:cardiolipin acyl-chain remodeling"/>
    <property type="evidence" value="ECO:0007669"/>
    <property type="project" value="TreeGrafter"/>
</dbReference>
<sequence>MSGDRESGATAECPSLTWRAMSSATIFGVAALCRSFLYLCSRPQTHGMDEFLELLDCRSDPTRRTKGTLTVVADSSRMDDPLVWGFLPLRYNFGLPSWNKRWGFGSHDICFQGRPLSLFFTMGQVLPTHRLAHSPFGGVAQPAVTQAIRLLSKGPFPADPHLAVPHRQYWSLQNVCVDPFSDLPMAYTTNGEDSHMAPSSFSCNSHSWVHIFPEGKIHQAPNKTMRYFKWGVARLILETNDCPDIVPMWLEGFDQIMHESREFPRFLPRPGKDVSVTFGKKVDTEAVFGDMRKRWQEIKAKAEVRAPETRDLPVGVLNDELLYGTEAVELRKEVTKKVRELVLDVRRSRGLPDEDPKEGLVETWIQEGPKREGKMEDESWKHNKSSFTKPPSTPHHTLTSSGPRNNQNGFRSSQASSATEQPSVNDLINHLRRSQVSSPADDTSRSPSRFVATRSVHPSLRNLLELPETPPPRPRPDARRAAVGPRRLRRTPGPPPPESWLLGNHALDQFEGDMADSGAAGIERVIFRLDRLPGVTFPAKRSMLHMVLKSMALHWVWHLEYDGQFLAVLPSTIKMLLLSYIAIYARDQPLRRLMQGFRPLIEKHRPDAPVDDSGDEIAQGQDIEITRLDLSHGVGRWISWKQLTGELILPKPAVQQEPSPSWEDEIAEEEGVQSHHDHSILKAPTQGLRFNNLRYLSLAHPNQSAADWNALINLLSRLSTITHLSLAHWPVPTVTPNAMNARVRHPTNRSLTFAYSGTDAYSASENNWAEAAGLMRKLSRVTYCLKWLDLEGCSDWIPALTWDGVGPDGEAYATGPEWNRSWRDIEFVRLGPGWLPHLDDSELSLPSSSVMSSTPSSSSQAMSRSLALSAHAPAASVGEHTLNQSTDSDLPWDVEVERIKYRRMKELEQYRDAVQAAKAVQQRVINARTEGKGKWVQFSFGLEGVDEDVLRQLLGKEYWTFLP</sequence>
<keyword evidence="5" id="KW-0012">Acyltransferase</keyword>
<dbReference type="AlphaFoldDB" id="A0A5N6U537"/>
<dbReference type="PANTHER" id="PTHR12497">
    <property type="entry name" value="TAZ PROTEIN TAFAZZIN"/>
    <property type="match status" value="1"/>
</dbReference>
<keyword evidence="3" id="KW-0443">Lipid metabolism</keyword>
<dbReference type="GO" id="GO:0047184">
    <property type="term" value="F:1-acylglycerophosphocholine O-acyltransferase activity"/>
    <property type="evidence" value="ECO:0007669"/>
    <property type="project" value="TreeGrafter"/>
</dbReference>
<dbReference type="EMBL" id="ML742035">
    <property type="protein sequence ID" value="KAE8153757.1"/>
    <property type="molecule type" value="Genomic_DNA"/>
</dbReference>
<feature type="region of interest" description="Disordered" evidence="6">
    <location>
        <begin position="349"/>
        <end position="500"/>
    </location>
</feature>
<evidence type="ECO:0000256" key="4">
    <source>
        <dbReference type="ARBA" id="ARBA00023136"/>
    </source>
</evidence>
<evidence type="ECO:0000256" key="1">
    <source>
        <dbReference type="ARBA" id="ARBA00004170"/>
    </source>
</evidence>
<dbReference type="PANTHER" id="PTHR12497:SF0">
    <property type="entry name" value="TAFAZZIN"/>
    <property type="match status" value="1"/>
</dbReference>
<keyword evidence="8" id="KW-1185">Reference proteome</keyword>
<proteinExistence type="predicted"/>
<feature type="compositionally biased region" description="Basic and acidic residues" evidence="6">
    <location>
        <begin position="368"/>
        <end position="381"/>
    </location>
</feature>
<keyword evidence="2" id="KW-0808">Transferase</keyword>
<dbReference type="SUPFAM" id="SSF69593">
    <property type="entry name" value="Glycerol-3-phosphate (1)-acyltransferase"/>
    <property type="match status" value="1"/>
</dbReference>
<dbReference type="Proteomes" id="UP000325780">
    <property type="component" value="Unassembled WGS sequence"/>
</dbReference>
<evidence type="ECO:0000256" key="3">
    <source>
        <dbReference type="ARBA" id="ARBA00023098"/>
    </source>
</evidence>
<protein>
    <submittedName>
        <fullName evidence="7">Uncharacterized protein</fullName>
    </submittedName>
</protein>
<dbReference type="CDD" id="cd07989">
    <property type="entry name" value="LPLAT_AGPAT-like"/>
    <property type="match status" value="1"/>
</dbReference>
<name>A0A5N6U537_ASPAV</name>
<feature type="compositionally biased region" description="Polar residues" evidence="6">
    <location>
        <begin position="385"/>
        <end position="426"/>
    </location>
</feature>
<feature type="compositionally biased region" description="Polar residues" evidence="6">
    <location>
        <begin position="434"/>
        <end position="447"/>
    </location>
</feature>
<evidence type="ECO:0000313" key="8">
    <source>
        <dbReference type="Proteomes" id="UP000325780"/>
    </source>
</evidence>
<dbReference type="PRINTS" id="PR00979">
    <property type="entry name" value="TAFAZZIN"/>
</dbReference>
<evidence type="ECO:0000256" key="6">
    <source>
        <dbReference type="SAM" id="MobiDB-lite"/>
    </source>
</evidence>
<dbReference type="GO" id="GO:0031966">
    <property type="term" value="C:mitochondrial membrane"/>
    <property type="evidence" value="ECO:0007669"/>
    <property type="project" value="TreeGrafter"/>
</dbReference>
<evidence type="ECO:0000256" key="2">
    <source>
        <dbReference type="ARBA" id="ARBA00022679"/>
    </source>
</evidence>
<evidence type="ECO:0000313" key="7">
    <source>
        <dbReference type="EMBL" id="KAE8153757.1"/>
    </source>
</evidence>
<comment type="subcellular location">
    <subcellularLocation>
        <location evidence="1">Membrane</location>
        <topology evidence="1">Peripheral membrane protein</topology>
    </subcellularLocation>
</comment>